<dbReference type="InterPro" id="IPR003439">
    <property type="entry name" value="ABC_transporter-like_ATP-bd"/>
</dbReference>
<keyword evidence="6" id="KW-0067">ATP-binding</keyword>
<evidence type="ECO:0000259" key="12">
    <source>
        <dbReference type="PROSITE" id="PS50990"/>
    </source>
</evidence>
<evidence type="ECO:0000256" key="8">
    <source>
        <dbReference type="ARBA" id="ARBA00023136"/>
    </source>
</evidence>
<feature type="domain" description="Peptidase C39" evidence="12">
    <location>
        <begin position="39"/>
        <end position="158"/>
    </location>
</feature>
<comment type="caution">
    <text evidence="13">The sequence shown here is derived from an EMBL/GenBank/DDBJ whole genome shotgun (WGS) entry which is preliminary data.</text>
</comment>
<dbReference type="PROSITE" id="PS50990">
    <property type="entry name" value="PEPTIDASE_C39"/>
    <property type="match status" value="1"/>
</dbReference>
<keyword evidence="3 9" id="KW-0812">Transmembrane</keyword>
<feature type="transmembrane region" description="Helical" evidence="9">
    <location>
        <begin position="226"/>
        <end position="247"/>
    </location>
</feature>
<dbReference type="Proteomes" id="UP000219972">
    <property type="component" value="Unassembled WGS sequence"/>
</dbReference>
<evidence type="ECO:0000259" key="10">
    <source>
        <dbReference type="PROSITE" id="PS50893"/>
    </source>
</evidence>
<protein>
    <recommendedName>
        <fullName evidence="15">Peptidase domain-containing ABC transporter</fullName>
    </recommendedName>
</protein>
<dbReference type="PROSITE" id="PS00211">
    <property type="entry name" value="ABC_TRANSPORTER_1"/>
    <property type="match status" value="1"/>
</dbReference>
<dbReference type="Gene3D" id="3.40.50.300">
    <property type="entry name" value="P-loop containing nucleotide triphosphate hydrolases"/>
    <property type="match status" value="1"/>
</dbReference>
<dbReference type="InterPro" id="IPR027417">
    <property type="entry name" value="P-loop_NTPase"/>
</dbReference>
<feature type="domain" description="ABC transmembrane type-1" evidence="11">
    <location>
        <begin position="191"/>
        <end position="452"/>
    </location>
</feature>
<evidence type="ECO:0000313" key="14">
    <source>
        <dbReference type="Proteomes" id="UP000219972"/>
    </source>
</evidence>
<dbReference type="Pfam" id="PF00005">
    <property type="entry name" value="ABC_tran"/>
    <property type="match status" value="1"/>
</dbReference>
<gene>
    <name evidence="13" type="ORF">CO662_32865</name>
</gene>
<evidence type="ECO:0000256" key="7">
    <source>
        <dbReference type="ARBA" id="ARBA00022989"/>
    </source>
</evidence>
<name>A0ABX4IY27_9HYPH</name>
<keyword evidence="8 9" id="KW-0472">Membrane</keyword>
<evidence type="ECO:0008006" key="15">
    <source>
        <dbReference type="Google" id="ProtNLM"/>
    </source>
</evidence>
<reference evidence="13 14" key="1">
    <citation type="submission" date="2017-09" db="EMBL/GenBank/DDBJ databases">
        <title>Comparative genomics of rhizobia isolated from Phaseolus vulgaris in China.</title>
        <authorList>
            <person name="Tong W."/>
        </authorList>
    </citation>
    <scope>NUCLEOTIDE SEQUENCE [LARGE SCALE GENOMIC DNA]</scope>
    <source>
        <strain evidence="13 14">Y27</strain>
    </source>
</reference>
<dbReference type="InterPro" id="IPR005074">
    <property type="entry name" value="Peptidase_C39"/>
</dbReference>
<evidence type="ECO:0000256" key="5">
    <source>
        <dbReference type="ARBA" id="ARBA00022801"/>
    </source>
</evidence>
<keyword evidence="7 9" id="KW-1133">Transmembrane helix</keyword>
<dbReference type="InterPro" id="IPR003593">
    <property type="entry name" value="AAA+_ATPase"/>
</dbReference>
<dbReference type="Gene3D" id="1.20.1560.10">
    <property type="entry name" value="ABC transporter type 1, transmembrane domain"/>
    <property type="match status" value="1"/>
</dbReference>
<evidence type="ECO:0000259" key="11">
    <source>
        <dbReference type="PROSITE" id="PS50929"/>
    </source>
</evidence>
<dbReference type="InterPro" id="IPR017871">
    <property type="entry name" value="ABC_transporter-like_CS"/>
</dbReference>
<keyword evidence="14" id="KW-1185">Reference proteome</keyword>
<dbReference type="PANTHER" id="PTHR43394">
    <property type="entry name" value="ATP-DEPENDENT PERMEASE MDL1, MITOCHONDRIAL"/>
    <property type="match status" value="1"/>
</dbReference>
<evidence type="ECO:0000256" key="3">
    <source>
        <dbReference type="ARBA" id="ARBA00022692"/>
    </source>
</evidence>
<feature type="transmembrane region" description="Helical" evidence="9">
    <location>
        <begin position="190"/>
        <end position="214"/>
    </location>
</feature>
<dbReference type="Gene3D" id="3.90.70.10">
    <property type="entry name" value="Cysteine proteinases"/>
    <property type="match status" value="1"/>
</dbReference>
<evidence type="ECO:0000256" key="4">
    <source>
        <dbReference type="ARBA" id="ARBA00022741"/>
    </source>
</evidence>
<evidence type="ECO:0000256" key="6">
    <source>
        <dbReference type="ARBA" id="ARBA00022840"/>
    </source>
</evidence>
<accession>A0ABX4IY27</accession>
<keyword evidence="5" id="KW-0378">Hydrolase</keyword>
<dbReference type="Pfam" id="PF00664">
    <property type="entry name" value="ABC_membrane"/>
    <property type="match status" value="1"/>
</dbReference>
<sequence>MCVRIPSLSGGFCSRPCCTSEPGRIFEMFARKRIKAVRQEESSECILACLAMIMQYHGSTTKLRDLRKSYPSLGRGGSLRDLLDIAQKLHLAPRPLKADIENLSKLSLPCIIHWNFDHFVVLEKLTRDGIRIADPAKGTLHVPFHEVSRRYTGIAVELAILPSFNAHSSPSTGNGEVQQFLSVRPYFRSIALFSVIAAISLSLTLIAPLSIQLVVDKVLPNRDLDLLALIAIGFFFIHLLGVFANYVQQIFILRASSRLRLTTIYEFYQALLGNGLEHFGRRGLGHFVAQFNSISYLIVHVVKDIGTAIVDLIYIVIVAGILLFIDFEIALVVVAASTAVMGLRWALIKQSQELQNKQIIANAQEESYFVETLRGIYSVKANRLELHRILGGIDRVVTAINASFAARRFDLRFETIVAVAKSAESILILYLLAKRVLEGNMTIGVMYTFYMYRVFVDERLANYIGTMANILNIRVHQKRLAESMDGSKVAPSENDISSFLKFRGDVELVNISFSIDNGRRKLFEQYSAKAEARSFVHISGPSGIGKSTLLKILLRIVEPDRGEILVDGRNIGAYSQNMVKSSLGVVLQEDTLFGGSIISNVSSFDDKLDFQRVQECCELCEVHEEICRLPLGYHSLVGDMGASLSSGQQQRLLLARALYKNPTILLLDEATANLNADVERKILSNLKALNKTIIFASHSAVVPEFRDVEWTLDGGT</sequence>
<feature type="domain" description="ABC transporter" evidence="10">
    <location>
        <begin position="506"/>
        <end position="716"/>
    </location>
</feature>
<feature type="transmembrane region" description="Helical" evidence="9">
    <location>
        <begin position="305"/>
        <end position="323"/>
    </location>
</feature>
<dbReference type="SUPFAM" id="SSF90123">
    <property type="entry name" value="ABC transporter transmembrane region"/>
    <property type="match status" value="1"/>
</dbReference>
<dbReference type="PROSITE" id="PS50929">
    <property type="entry name" value="ABC_TM1F"/>
    <property type="match status" value="1"/>
</dbReference>
<dbReference type="InterPro" id="IPR036640">
    <property type="entry name" value="ABC1_TM_sf"/>
</dbReference>
<comment type="subcellular location">
    <subcellularLocation>
        <location evidence="1">Cell membrane</location>
        <topology evidence="1">Multi-pass membrane protein</topology>
    </subcellularLocation>
</comment>
<evidence type="ECO:0000313" key="13">
    <source>
        <dbReference type="EMBL" id="PDS47833.1"/>
    </source>
</evidence>
<proteinExistence type="inferred from homology"/>
<dbReference type="SMART" id="SM00382">
    <property type="entry name" value="AAA"/>
    <property type="match status" value="1"/>
</dbReference>
<dbReference type="SUPFAM" id="SSF52540">
    <property type="entry name" value="P-loop containing nucleoside triphosphate hydrolases"/>
    <property type="match status" value="1"/>
</dbReference>
<evidence type="ECO:0000256" key="2">
    <source>
        <dbReference type="ARBA" id="ARBA00005417"/>
    </source>
</evidence>
<keyword evidence="4" id="KW-0547">Nucleotide-binding</keyword>
<comment type="similarity">
    <text evidence="2">Belongs to the ABC transporter superfamily.</text>
</comment>
<dbReference type="PANTHER" id="PTHR43394:SF1">
    <property type="entry name" value="ATP-BINDING CASSETTE SUB-FAMILY B MEMBER 10, MITOCHONDRIAL"/>
    <property type="match status" value="1"/>
</dbReference>
<evidence type="ECO:0000256" key="1">
    <source>
        <dbReference type="ARBA" id="ARBA00004651"/>
    </source>
</evidence>
<dbReference type="EMBL" id="NWSL01000036">
    <property type="protein sequence ID" value="PDS47833.1"/>
    <property type="molecule type" value="Genomic_DNA"/>
</dbReference>
<evidence type="ECO:0000256" key="9">
    <source>
        <dbReference type="SAM" id="Phobius"/>
    </source>
</evidence>
<dbReference type="PROSITE" id="PS50893">
    <property type="entry name" value="ABC_TRANSPORTER_2"/>
    <property type="match status" value="1"/>
</dbReference>
<dbReference type="Pfam" id="PF03412">
    <property type="entry name" value="Peptidase_C39"/>
    <property type="match status" value="1"/>
</dbReference>
<dbReference type="InterPro" id="IPR011527">
    <property type="entry name" value="ABC1_TM_dom"/>
</dbReference>
<organism evidence="13 14">
    <name type="scientific">Rhizobium anhuiense</name>
    <dbReference type="NCBI Taxonomy" id="1184720"/>
    <lineage>
        <taxon>Bacteria</taxon>
        <taxon>Pseudomonadati</taxon>
        <taxon>Pseudomonadota</taxon>
        <taxon>Alphaproteobacteria</taxon>
        <taxon>Hyphomicrobiales</taxon>
        <taxon>Rhizobiaceae</taxon>
        <taxon>Rhizobium/Agrobacterium group</taxon>
        <taxon>Rhizobium</taxon>
    </lineage>
</organism>
<dbReference type="InterPro" id="IPR039421">
    <property type="entry name" value="Type_1_exporter"/>
</dbReference>